<dbReference type="SUPFAM" id="SSF53850">
    <property type="entry name" value="Periplasmic binding protein-like II"/>
    <property type="match status" value="1"/>
</dbReference>
<keyword evidence="3" id="KW-1185">Reference proteome</keyword>
<dbReference type="Gene3D" id="3.40.190.10">
    <property type="entry name" value="Periplasmic binding protein-like II"/>
    <property type="match status" value="2"/>
</dbReference>
<reference evidence="2 3" key="1">
    <citation type="journal article" date="2018" name="Appl. Microbiol. Biotechnol.">
        <title>Co-cultivation of the strictly anaerobic methanogen Methanosarcina barkeri with aerobic methanotrophs in an oxygen-limited membrane bioreactor.</title>
        <authorList>
            <person name="In 't Zandt M.H."/>
            <person name="van den Bosch T.J.M."/>
            <person name="Rijkers R."/>
            <person name="van Kessel M.A.H.J."/>
            <person name="Jetten M.S.M."/>
            <person name="Welte C.U."/>
        </authorList>
    </citation>
    <scope>NUCLEOTIDE SEQUENCE [LARGE SCALE GENOMIC DNA]</scope>
    <source>
        <strain evidence="2 3">DSM 17706</strain>
    </source>
</reference>
<dbReference type="EMBL" id="PUIV01000030">
    <property type="protein sequence ID" value="PWB93024.1"/>
    <property type="molecule type" value="Genomic_DNA"/>
</dbReference>
<dbReference type="RefSeq" id="WP_108918106.1">
    <property type="nucleotide sequence ID" value="NZ_BGJY01000009.1"/>
</dbReference>
<accession>A0A2U1SN36</accession>
<sequence>MPKGHAPRLVFWVAVLLFALAAALSLFYYLSPRATLRITTGPAMSPAQRTISTFIHVVSGSHPFIRIEEVPVADLSASAKALEDRKVNLAIVRTDVAPPSNGQTIAILRRDVVAIVLPHGSPIKDAAGLARKTIAVPEGALQTENQHALDDILAYFDVPAASVKRLVLPLGEIGPAMRAGRVAAALAVGPIGPGQAVDVVASIAKAMKSPPQLLPMDQADALVKRFPGFESVDIPEGTFKAHPPVPDDTVKGLAVTYRLVAPFSMLNVVAGAIGRSIFKTKAKLAALSPGGTQIEAPDLDAQNPLLPVHPGVAAYLASGDQSFFDSFQQYLYIIGIPLSLLGSLVAVLLGLWNNRRLVQDQNRVFRLLTLADEALTADSAGLERIETEFRGLVADCVNKLADGETAADQYPVSSLAIDHARRSIERRKDGLRAA</sequence>
<keyword evidence="1" id="KW-1133">Transmembrane helix</keyword>
<keyword evidence="1" id="KW-0472">Membrane</keyword>
<dbReference type="PANTHER" id="PTHR42941">
    <property type="entry name" value="SLL1037 PROTEIN"/>
    <property type="match status" value="1"/>
</dbReference>
<feature type="transmembrane region" description="Helical" evidence="1">
    <location>
        <begin position="330"/>
        <end position="352"/>
    </location>
</feature>
<comment type="caution">
    <text evidence="2">The sequence shown here is derived from an EMBL/GenBank/DDBJ whole genome shotgun (WGS) entry which is preliminary data.</text>
</comment>
<protein>
    <submittedName>
        <fullName evidence="2">C4-dicarboxylate ABC transporter substrate-binding protein</fullName>
    </submittedName>
</protein>
<dbReference type="Proteomes" id="UP000245137">
    <property type="component" value="Unassembled WGS sequence"/>
</dbReference>
<gene>
    <name evidence="2" type="ORF">C5689_15215</name>
</gene>
<keyword evidence="1" id="KW-0812">Transmembrane</keyword>
<proteinExistence type="predicted"/>
<dbReference type="OrthoDB" id="7976602at2"/>
<dbReference type="Pfam" id="PF16868">
    <property type="entry name" value="NMT1_3"/>
    <property type="match status" value="1"/>
</dbReference>
<evidence type="ECO:0000256" key="1">
    <source>
        <dbReference type="SAM" id="Phobius"/>
    </source>
</evidence>
<name>A0A2U1SN36_METSR</name>
<dbReference type="AlphaFoldDB" id="A0A2U1SN36"/>
<organism evidence="2 3">
    <name type="scientific">Methylosinus sporium</name>
    <dbReference type="NCBI Taxonomy" id="428"/>
    <lineage>
        <taxon>Bacteria</taxon>
        <taxon>Pseudomonadati</taxon>
        <taxon>Pseudomonadota</taxon>
        <taxon>Alphaproteobacteria</taxon>
        <taxon>Hyphomicrobiales</taxon>
        <taxon>Methylocystaceae</taxon>
        <taxon>Methylosinus</taxon>
    </lineage>
</organism>
<dbReference type="InterPro" id="IPR011852">
    <property type="entry name" value="TRAP_TAXI"/>
</dbReference>
<evidence type="ECO:0000313" key="2">
    <source>
        <dbReference type="EMBL" id="PWB93024.1"/>
    </source>
</evidence>
<evidence type="ECO:0000313" key="3">
    <source>
        <dbReference type="Proteomes" id="UP000245137"/>
    </source>
</evidence>
<dbReference type="PANTHER" id="PTHR42941:SF1">
    <property type="entry name" value="SLL1037 PROTEIN"/>
    <property type="match status" value="1"/>
</dbReference>